<evidence type="ECO:0008006" key="3">
    <source>
        <dbReference type="Google" id="ProtNLM"/>
    </source>
</evidence>
<keyword evidence="2" id="KW-1185">Reference proteome</keyword>
<comment type="caution">
    <text evidence="1">The sequence shown here is derived from an EMBL/GenBank/DDBJ whole genome shotgun (WGS) entry which is preliminary data.</text>
</comment>
<evidence type="ECO:0000313" key="2">
    <source>
        <dbReference type="Proteomes" id="UP000644147"/>
    </source>
</evidence>
<dbReference type="EMBL" id="JAEHFX010000012">
    <property type="protein sequence ID" value="MBK0404834.1"/>
    <property type="molecule type" value="Genomic_DNA"/>
</dbReference>
<organism evidence="1 2">
    <name type="scientific">Adhaeribacter terrigena</name>
    <dbReference type="NCBI Taxonomy" id="2793070"/>
    <lineage>
        <taxon>Bacteria</taxon>
        <taxon>Pseudomonadati</taxon>
        <taxon>Bacteroidota</taxon>
        <taxon>Cytophagia</taxon>
        <taxon>Cytophagales</taxon>
        <taxon>Hymenobacteraceae</taxon>
        <taxon>Adhaeribacter</taxon>
    </lineage>
</organism>
<name>A0ABS1C653_9BACT</name>
<dbReference type="Proteomes" id="UP000644147">
    <property type="component" value="Unassembled WGS sequence"/>
</dbReference>
<accession>A0ABS1C653</accession>
<proteinExistence type="predicted"/>
<dbReference type="RefSeq" id="WP_200507731.1">
    <property type="nucleotide sequence ID" value="NZ_JAEHFX010000012.1"/>
</dbReference>
<protein>
    <recommendedName>
        <fullName evidence="3">SpoIIAA-like</fullName>
    </recommendedName>
</protein>
<gene>
    <name evidence="1" type="ORF">I5M27_17715</name>
</gene>
<sequence length="137" mass="16131">MVLDLTDLVYLEYDPPTGVLYARWPDNSPLMVQYFEESFEAVLWAMNTYEVKYFLLDSSRNRNSLSLEHYLHIFTLLFSGLAQTSLQKMARLKSSFEGIESKYRFYNQEIINGIGIHFQVANFERREEAIAWLLANK</sequence>
<evidence type="ECO:0000313" key="1">
    <source>
        <dbReference type="EMBL" id="MBK0404834.1"/>
    </source>
</evidence>
<reference evidence="1 2" key="1">
    <citation type="submission" date="2020-12" db="EMBL/GenBank/DDBJ databases">
        <title>Bacterial novel species Adhaeribacter sp. BT258 isolated from soil.</title>
        <authorList>
            <person name="Jung H.-Y."/>
        </authorList>
    </citation>
    <scope>NUCLEOTIDE SEQUENCE [LARGE SCALE GENOMIC DNA]</scope>
    <source>
        <strain evidence="1 2">BT258</strain>
    </source>
</reference>